<dbReference type="PANTHER" id="PTHR15635:SF12">
    <property type="entry name" value="HABP4_PAI-RBP1 DOMAIN-CONTAINING PROTEIN"/>
    <property type="match status" value="1"/>
</dbReference>
<feature type="region of interest" description="Disordered" evidence="4">
    <location>
        <begin position="1247"/>
        <end position="1266"/>
    </location>
</feature>
<evidence type="ECO:0000256" key="2">
    <source>
        <dbReference type="ARBA" id="ARBA00023054"/>
    </source>
</evidence>
<keyword evidence="6" id="KW-1185">Reference proteome</keyword>
<sequence>MTDSKMASIDLDEKINRMRLKNEEIKRRYEEVEADKKRAAKANALVNLVPSKDWPIRREPPEFSESHDASTKLPYHGRDTVRPLYPSVQDRLQRNAKYGQGDGPPPDPKYNFLADTERETQLISFENKIDEDKNTFVNKAQRGVPQKRERGPTASTRSSGNSQSHFKDSRTTNVFHSRDDRPDYEAWRAERNKIDAARINRQKTAEGNWRREWDNEKSNVEKEFTKKPEYNRNNSNTYERKNNYHDGDYSHKGYGGSRVFHGSQRSSEHQDYNRRSQANNEFRRTTSDRKDTKNEWSDDSSQGSQCKGSLMSVKVNAPSIAGTGRVGPRQKSRVTYSSQQDADASFETNSYSKPKSFDYRNGREFGNANKVELRSTEFTSSVKNTSTAFPQKVEIDQKEFRKHTYSQQRPRPIRNLNSEKIDSLDLSENKISIQKGQLNVTQNVNDDWDVEMNAKSSESIEMPVGLIISNSNLKQEDTTSHLDIDTISKTMIFENNSVPSMNSSEILVNNSNVNVDKNLHIQQLVMDNENSLNAFETIANFEDKSVKIPDNVGILELKPADISEIIRYHQNTFETIETVAVKSDEIVDSVRPYENESIKTVNAVGTFEVKPADISKPFGTFRVEPTEISERIETFDVKTTQKSENIETFDVKSEEVADSVEPLLDCSVKIADTIRNCEVKPTEISGTIETFEVQSVEIAQNVESFEDKSVETADTVGIFKNESEELSQQILQSQENLLKNLVNELVEISSSSIDTNRLENDLMRHDELSDENSEEKVITTDNFEEDKIKVNVNLLLIDDDGQLETPIIPQSSELKENITSEDSCVDNQNLDAPEISKDTEENVLISLQSESHKHNIDDLDYEAIVIEDMDVNLLLIDDDDDGQLETPIIPQNSTLIENITSEDSSMDNQNLDAPKTLKVTEENALISKESDSHQHGIGDFDNEAIITEDIDCEDQSFVDADEDFVDAIDETYDFENSNTDVFDSPQKSFYDANSMSENINAADELESSNNQTFDEFSSEFKETIEITKEPNDKIDTICDNSSATINEPPITALKDILDIICDEQTISDLDNTFNEIQNLGSNLNDKNAVKLQLDELVKVSENIVSSIAEEKVFMNETQKNTSIKLDENFVSVQAENNVATSLVLTGTEDNVASVKTEENITSLEVKENVLVESKEFFIETKDIISPIEVGENIPSIEVEKNIASLKLNENINIELDKDVLSDRYQEKVPIETEKNVPIENKNIPIEAEVSSTELEENNSIEKIEGN</sequence>
<comment type="caution">
    <text evidence="5">The sequence shown here is derived from an EMBL/GenBank/DDBJ whole genome shotgun (WGS) entry which is preliminary data.</text>
</comment>
<evidence type="ECO:0008006" key="7">
    <source>
        <dbReference type="Google" id="ProtNLM"/>
    </source>
</evidence>
<gene>
    <name evidence="5" type="ORF">TKK_016032</name>
</gene>
<feature type="compositionally biased region" description="Basic and acidic residues" evidence="4">
    <location>
        <begin position="165"/>
        <end position="178"/>
    </location>
</feature>
<keyword evidence="1" id="KW-0597">Phosphoprotein</keyword>
<feature type="compositionally biased region" description="Basic and acidic residues" evidence="4">
    <location>
        <begin position="238"/>
        <end position="251"/>
    </location>
</feature>
<feature type="region of interest" description="Disordered" evidence="4">
    <location>
        <begin position="133"/>
        <end position="178"/>
    </location>
</feature>
<feature type="compositionally biased region" description="Polar residues" evidence="4">
    <location>
        <begin position="153"/>
        <end position="164"/>
    </location>
</feature>
<reference evidence="5 6" key="1">
    <citation type="journal article" date="2024" name="bioRxiv">
        <title>A reference genome for Trichogramma kaykai: A tiny desert-dwelling parasitoid wasp with competing sex-ratio distorters.</title>
        <authorList>
            <person name="Culotta J."/>
            <person name="Lindsey A.R."/>
        </authorList>
    </citation>
    <scope>NUCLEOTIDE SEQUENCE [LARGE SCALE GENOMIC DNA]</scope>
    <source>
        <strain evidence="5 6">KSX58</strain>
    </source>
</reference>
<dbReference type="AlphaFoldDB" id="A0ABD2W7I1"/>
<evidence type="ECO:0000313" key="6">
    <source>
        <dbReference type="Proteomes" id="UP001627154"/>
    </source>
</evidence>
<keyword evidence="2 3" id="KW-0175">Coiled coil</keyword>
<organism evidence="5 6">
    <name type="scientific">Trichogramma kaykai</name>
    <dbReference type="NCBI Taxonomy" id="54128"/>
    <lineage>
        <taxon>Eukaryota</taxon>
        <taxon>Metazoa</taxon>
        <taxon>Ecdysozoa</taxon>
        <taxon>Arthropoda</taxon>
        <taxon>Hexapoda</taxon>
        <taxon>Insecta</taxon>
        <taxon>Pterygota</taxon>
        <taxon>Neoptera</taxon>
        <taxon>Endopterygota</taxon>
        <taxon>Hymenoptera</taxon>
        <taxon>Apocrita</taxon>
        <taxon>Proctotrupomorpha</taxon>
        <taxon>Chalcidoidea</taxon>
        <taxon>Trichogrammatidae</taxon>
        <taxon>Trichogramma</taxon>
    </lineage>
</organism>
<evidence type="ECO:0000256" key="4">
    <source>
        <dbReference type="SAM" id="MobiDB-lite"/>
    </source>
</evidence>
<feature type="region of interest" description="Disordered" evidence="4">
    <location>
        <begin position="223"/>
        <end position="358"/>
    </location>
</feature>
<protein>
    <recommendedName>
        <fullName evidence="7">CCDC66 domain-containing protein</fullName>
    </recommendedName>
</protein>
<evidence type="ECO:0000256" key="1">
    <source>
        <dbReference type="ARBA" id="ARBA00022553"/>
    </source>
</evidence>
<dbReference type="Pfam" id="PF15266">
    <property type="entry name" value="DUF4594"/>
    <property type="match status" value="1"/>
</dbReference>
<name>A0ABD2W7I1_9HYME</name>
<proteinExistence type="predicted"/>
<dbReference type="EMBL" id="JBJJXI010000125">
    <property type="protein sequence ID" value="KAL3388847.1"/>
    <property type="molecule type" value="Genomic_DNA"/>
</dbReference>
<feature type="compositionally biased region" description="Basic and acidic residues" evidence="4">
    <location>
        <begin position="54"/>
        <end position="81"/>
    </location>
</feature>
<feature type="region of interest" description="Disordered" evidence="4">
    <location>
        <begin position="54"/>
        <end position="84"/>
    </location>
</feature>
<dbReference type="InterPro" id="IPR029336">
    <property type="entry name" value="DUF4594"/>
</dbReference>
<evidence type="ECO:0000313" key="5">
    <source>
        <dbReference type="EMBL" id="KAL3388847.1"/>
    </source>
</evidence>
<feature type="compositionally biased region" description="Polar residues" evidence="4">
    <location>
        <begin position="333"/>
        <end position="353"/>
    </location>
</feature>
<evidence type="ECO:0000256" key="3">
    <source>
        <dbReference type="SAM" id="Coils"/>
    </source>
</evidence>
<dbReference type="Proteomes" id="UP001627154">
    <property type="component" value="Unassembled WGS sequence"/>
</dbReference>
<dbReference type="PANTHER" id="PTHR15635">
    <property type="entry name" value="COILED-COIL DOMAIN CONTAINING PROTEIN 9"/>
    <property type="match status" value="1"/>
</dbReference>
<feature type="compositionally biased region" description="Basic and acidic residues" evidence="4">
    <location>
        <begin position="281"/>
        <end position="296"/>
    </location>
</feature>
<accession>A0ABD2W7I1</accession>
<feature type="coiled-coil region" evidence="3">
    <location>
        <begin position="8"/>
        <end position="42"/>
    </location>
</feature>